<feature type="domain" description="RNA polymerase Rpb4/RPC9 core" evidence="8">
    <location>
        <begin position="43"/>
        <end position="170"/>
    </location>
</feature>
<dbReference type="SUPFAM" id="SSF47819">
    <property type="entry name" value="HRDC-like"/>
    <property type="match status" value="1"/>
</dbReference>
<organism evidence="9 10">
    <name type="scientific">Tilletiaria anomala (strain ATCC 24038 / CBS 436.72 / UBC 951)</name>
    <dbReference type="NCBI Taxonomy" id="1037660"/>
    <lineage>
        <taxon>Eukaryota</taxon>
        <taxon>Fungi</taxon>
        <taxon>Dikarya</taxon>
        <taxon>Basidiomycota</taxon>
        <taxon>Ustilaginomycotina</taxon>
        <taxon>Exobasidiomycetes</taxon>
        <taxon>Georgefischeriales</taxon>
        <taxon>Tilletiariaceae</taxon>
        <taxon>Tilletiaria</taxon>
    </lineage>
</organism>
<name>A0A066VG26_TILAU</name>
<dbReference type="SMART" id="SM00657">
    <property type="entry name" value="RPOL4c"/>
    <property type="match status" value="1"/>
</dbReference>
<feature type="region of interest" description="Disordered" evidence="7">
    <location>
        <begin position="221"/>
        <end position="242"/>
    </location>
</feature>
<keyword evidence="4" id="KW-0240">DNA-directed RNA polymerase</keyword>
<gene>
    <name evidence="9" type="ORF">K437DRAFT_258557</name>
</gene>
<comment type="subcellular location">
    <subcellularLocation>
        <location evidence="1">Nucleus</location>
    </subcellularLocation>
</comment>
<evidence type="ECO:0000259" key="8">
    <source>
        <dbReference type="SMART" id="SM00657"/>
    </source>
</evidence>
<dbReference type="HOGENOM" id="CLU_1147865_0_0_1"/>
<feature type="compositionally biased region" description="Basic and acidic residues" evidence="7">
    <location>
        <begin position="40"/>
        <end position="49"/>
    </location>
</feature>
<dbReference type="OMA" id="EERFHPH"/>
<feature type="compositionally biased region" description="Acidic residues" evidence="7">
    <location>
        <begin position="233"/>
        <end position="242"/>
    </location>
</feature>
<evidence type="ECO:0000313" key="9">
    <source>
        <dbReference type="EMBL" id="KDN40692.1"/>
    </source>
</evidence>
<dbReference type="FunCoup" id="A0A066VG26">
    <property type="interactions" value="85"/>
</dbReference>
<evidence type="ECO:0000256" key="7">
    <source>
        <dbReference type="SAM" id="MobiDB-lite"/>
    </source>
</evidence>
<dbReference type="InParanoid" id="A0A066VG26"/>
<dbReference type="InterPro" id="IPR005574">
    <property type="entry name" value="Rpb4/RPC9"/>
</dbReference>
<dbReference type="InterPro" id="IPR006590">
    <property type="entry name" value="RNA_pol_Rpb4/RPC9_core"/>
</dbReference>
<dbReference type="InterPro" id="IPR010997">
    <property type="entry name" value="HRDC-like_sf"/>
</dbReference>
<proteinExistence type="inferred from homology"/>
<dbReference type="GeneID" id="25265012"/>
<feature type="compositionally biased region" description="Basic and acidic residues" evidence="7">
    <location>
        <begin position="223"/>
        <end position="232"/>
    </location>
</feature>
<keyword evidence="6" id="KW-0539">Nucleus</keyword>
<dbReference type="STRING" id="1037660.A0A066VG26"/>
<dbReference type="InterPro" id="IPR038846">
    <property type="entry name" value="RPC9"/>
</dbReference>
<reference evidence="9 10" key="1">
    <citation type="submission" date="2014-05" db="EMBL/GenBank/DDBJ databases">
        <title>Draft genome sequence of a rare smut relative, Tilletiaria anomala UBC 951.</title>
        <authorList>
            <consortium name="DOE Joint Genome Institute"/>
            <person name="Toome M."/>
            <person name="Kuo A."/>
            <person name="Henrissat B."/>
            <person name="Lipzen A."/>
            <person name="Tritt A."/>
            <person name="Yoshinaga Y."/>
            <person name="Zane M."/>
            <person name="Barry K."/>
            <person name="Grigoriev I.V."/>
            <person name="Spatafora J.W."/>
            <person name="Aimea M.C."/>
        </authorList>
    </citation>
    <scope>NUCLEOTIDE SEQUENCE [LARGE SCALE GENOMIC DNA]</scope>
    <source>
        <strain evidence="9 10">UBC 951</strain>
    </source>
</reference>
<dbReference type="GO" id="GO:0005666">
    <property type="term" value="C:RNA polymerase III complex"/>
    <property type="evidence" value="ECO:0007669"/>
    <property type="project" value="InterPro"/>
</dbReference>
<sequence>MRVVSKCSALLSDFEVLSLLKEMEQEQLSSRKAGNQMAHTIDKKKERAGKASLSLKEEEDLMRSMPENIRTIQYELINTLSERHRGCAQQTPEIISNFLDELKAAGFTAPPGPRGRRRGMLTKAEQLQILNHSPQTPVELYTMVDGMEERLEEQDIETLLGIILRCLPPPASPYEEMLVSDAAAQDAQQRAATAAELAALDDEDEAMNAAAQYDQSIVADGDEFIHEGKTDAIDDEKDDDAD</sequence>
<evidence type="ECO:0000256" key="1">
    <source>
        <dbReference type="ARBA" id="ARBA00004123"/>
    </source>
</evidence>
<dbReference type="InterPro" id="IPR038324">
    <property type="entry name" value="Rpb4/RPC9_sf"/>
</dbReference>
<evidence type="ECO:0000313" key="10">
    <source>
        <dbReference type="Proteomes" id="UP000027361"/>
    </source>
</evidence>
<evidence type="ECO:0000256" key="2">
    <source>
        <dbReference type="ARBA" id="ARBA00006898"/>
    </source>
</evidence>
<protein>
    <recommendedName>
        <fullName evidence="3">DNA-directed RNA polymerase III subunit RPC9</fullName>
    </recommendedName>
</protein>
<dbReference type="AlphaFoldDB" id="A0A066VG26"/>
<comment type="caution">
    <text evidence="9">The sequence shown here is derived from an EMBL/GenBank/DDBJ whole genome shotgun (WGS) entry which is preliminary data.</text>
</comment>
<accession>A0A066VG26</accession>
<dbReference type="PANTHER" id="PTHR15561">
    <property type="entry name" value="CALCITONIN GENE-RELATED PEPTIDE-RECEPTOR COMPONENT PROTEIN"/>
    <property type="match status" value="1"/>
</dbReference>
<feature type="region of interest" description="Disordered" evidence="7">
    <location>
        <begin position="28"/>
        <end position="58"/>
    </location>
</feature>
<dbReference type="OrthoDB" id="1746530at2759"/>
<keyword evidence="10" id="KW-1185">Reference proteome</keyword>
<dbReference type="Proteomes" id="UP000027361">
    <property type="component" value="Unassembled WGS sequence"/>
</dbReference>
<evidence type="ECO:0000256" key="3">
    <source>
        <dbReference type="ARBA" id="ARBA00016672"/>
    </source>
</evidence>
<dbReference type="RefSeq" id="XP_013241469.1">
    <property type="nucleotide sequence ID" value="XM_013386015.1"/>
</dbReference>
<dbReference type="GO" id="GO:0000166">
    <property type="term" value="F:nucleotide binding"/>
    <property type="evidence" value="ECO:0007669"/>
    <property type="project" value="InterPro"/>
</dbReference>
<evidence type="ECO:0000256" key="6">
    <source>
        <dbReference type="ARBA" id="ARBA00023242"/>
    </source>
</evidence>
<evidence type="ECO:0000256" key="4">
    <source>
        <dbReference type="ARBA" id="ARBA00022478"/>
    </source>
</evidence>
<dbReference type="EMBL" id="JMSN01000088">
    <property type="protein sequence ID" value="KDN40692.1"/>
    <property type="molecule type" value="Genomic_DNA"/>
</dbReference>
<dbReference type="Gene3D" id="1.20.1250.40">
    <property type="match status" value="1"/>
</dbReference>
<keyword evidence="5" id="KW-0804">Transcription</keyword>
<evidence type="ECO:0000256" key="5">
    <source>
        <dbReference type="ARBA" id="ARBA00023163"/>
    </source>
</evidence>
<comment type="similarity">
    <text evidence="2">Belongs to the eukaryotic RPC9 RNA polymerase subunit family.</text>
</comment>
<dbReference type="PANTHER" id="PTHR15561:SF0">
    <property type="entry name" value="DNA-DIRECTED RNA POLYMERASE III SUBUNIT RPC9"/>
    <property type="match status" value="1"/>
</dbReference>
<dbReference type="Pfam" id="PF03874">
    <property type="entry name" value="RNA_pol_Rpb4"/>
    <property type="match status" value="1"/>
</dbReference>
<dbReference type="GO" id="GO:0006384">
    <property type="term" value="P:transcription initiation at RNA polymerase III promoter"/>
    <property type="evidence" value="ECO:0007669"/>
    <property type="project" value="InterPro"/>
</dbReference>